<feature type="compositionally biased region" description="Basic and acidic residues" evidence="1">
    <location>
        <begin position="88"/>
        <end position="128"/>
    </location>
</feature>
<dbReference type="InterPro" id="IPR009548">
    <property type="entry name" value="Prkrip1"/>
</dbReference>
<evidence type="ECO:0000313" key="3">
    <source>
        <dbReference type="Proteomes" id="UP001521785"/>
    </source>
</evidence>
<keyword evidence="3" id="KW-1185">Reference proteome</keyword>
<sequence>MSENIPESIPTSADPRSKRPIKKRALTPGGKLAADVEALFAKPDREIHIPGAKLDKGLAPPPEIVANVQGSSAGAGSGEFHVYKASRRREYERLRMMDEQVKKEEDEKEFQKRKDELERKDREKTEKNRAKREKARARKAKQRSGQKDGASGKDGSPASEGDKLKKKLVPKSNAPKPADEEEDQVLNGGGEVKNSEEIGLIIEDDD</sequence>
<feature type="region of interest" description="Disordered" evidence="1">
    <location>
        <begin position="1"/>
        <end position="26"/>
    </location>
</feature>
<gene>
    <name evidence="2" type="ORF">SLS60_011515</name>
</gene>
<dbReference type="Pfam" id="PF06658">
    <property type="entry name" value="DUF1168"/>
    <property type="match status" value="1"/>
</dbReference>
<dbReference type="Proteomes" id="UP001521785">
    <property type="component" value="Unassembled WGS sequence"/>
</dbReference>
<dbReference type="EMBL" id="JAKJXO020000022">
    <property type="protein sequence ID" value="KAL1591923.1"/>
    <property type="molecule type" value="Genomic_DNA"/>
</dbReference>
<evidence type="ECO:0000313" key="2">
    <source>
        <dbReference type="EMBL" id="KAL1591923.1"/>
    </source>
</evidence>
<accession>A0ABR3QIG1</accession>
<name>A0ABR3QIG1_9PLEO</name>
<evidence type="ECO:0008006" key="4">
    <source>
        <dbReference type="Google" id="ProtNLM"/>
    </source>
</evidence>
<feature type="compositionally biased region" description="Basic residues" evidence="1">
    <location>
        <begin position="129"/>
        <end position="144"/>
    </location>
</feature>
<dbReference type="PANTHER" id="PTHR13507:SF0">
    <property type="entry name" value="PRKR-INTERACTING PROTEIN 1"/>
    <property type="match status" value="1"/>
</dbReference>
<protein>
    <recommendedName>
        <fullName evidence="4">DUF1168 domain-containing protein</fullName>
    </recommendedName>
</protein>
<feature type="region of interest" description="Disordered" evidence="1">
    <location>
        <begin position="52"/>
        <end position="206"/>
    </location>
</feature>
<feature type="compositionally biased region" description="Polar residues" evidence="1">
    <location>
        <begin position="1"/>
        <end position="11"/>
    </location>
</feature>
<dbReference type="PANTHER" id="PTHR13507">
    <property type="entry name" value="PRKR-INTERACTING PROTEIN 1"/>
    <property type="match status" value="1"/>
</dbReference>
<reference evidence="2 3" key="1">
    <citation type="submission" date="2024-02" db="EMBL/GenBank/DDBJ databases">
        <title>De novo assembly and annotation of 12 fungi associated with fruit tree decline syndrome in Ontario, Canada.</title>
        <authorList>
            <person name="Sulman M."/>
            <person name="Ellouze W."/>
            <person name="Ilyukhin E."/>
        </authorList>
    </citation>
    <scope>NUCLEOTIDE SEQUENCE [LARGE SCALE GENOMIC DNA]</scope>
    <source>
        <strain evidence="2 3">M42-189</strain>
    </source>
</reference>
<proteinExistence type="predicted"/>
<evidence type="ECO:0000256" key="1">
    <source>
        <dbReference type="SAM" id="MobiDB-lite"/>
    </source>
</evidence>
<comment type="caution">
    <text evidence="2">The sequence shown here is derived from an EMBL/GenBank/DDBJ whole genome shotgun (WGS) entry which is preliminary data.</text>
</comment>
<organism evidence="2 3">
    <name type="scientific">Paraconiothyrium brasiliense</name>
    <dbReference type="NCBI Taxonomy" id="300254"/>
    <lineage>
        <taxon>Eukaryota</taxon>
        <taxon>Fungi</taxon>
        <taxon>Dikarya</taxon>
        <taxon>Ascomycota</taxon>
        <taxon>Pezizomycotina</taxon>
        <taxon>Dothideomycetes</taxon>
        <taxon>Pleosporomycetidae</taxon>
        <taxon>Pleosporales</taxon>
        <taxon>Massarineae</taxon>
        <taxon>Didymosphaeriaceae</taxon>
        <taxon>Paraconiothyrium</taxon>
    </lineage>
</organism>